<proteinExistence type="predicted"/>
<keyword evidence="8" id="KW-0966">Cell projection</keyword>
<dbReference type="Proteomes" id="UP000075578">
    <property type="component" value="Unassembled WGS sequence"/>
</dbReference>
<comment type="subcellular location">
    <subcellularLocation>
        <location evidence="1">Cell membrane</location>
        <topology evidence="1">Multi-pass membrane protein</topology>
    </subcellularLocation>
</comment>
<comment type="caution">
    <text evidence="8">The sequence shown here is derived from an EMBL/GenBank/DDBJ whole genome shotgun (WGS) entry which is preliminary data.</text>
</comment>
<evidence type="ECO:0000256" key="2">
    <source>
        <dbReference type="ARBA" id="ARBA00022475"/>
    </source>
</evidence>
<feature type="transmembrane region" description="Helical" evidence="6">
    <location>
        <begin position="260"/>
        <end position="289"/>
    </location>
</feature>
<accession>A0A150J2M4</accession>
<dbReference type="PANTHER" id="PTHR35402">
    <property type="entry name" value="INTEGRAL MEMBRANE PROTEIN-RELATED"/>
    <property type="match status" value="1"/>
</dbReference>
<feature type="transmembrane region" description="Helical" evidence="6">
    <location>
        <begin position="63"/>
        <end position="93"/>
    </location>
</feature>
<evidence type="ECO:0000256" key="1">
    <source>
        <dbReference type="ARBA" id="ARBA00004651"/>
    </source>
</evidence>
<name>A0A150J2M4_9EURY</name>
<feature type="domain" description="Type II secretion system protein GspF" evidence="7">
    <location>
        <begin position="154"/>
        <end position="281"/>
    </location>
</feature>
<evidence type="ECO:0000256" key="5">
    <source>
        <dbReference type="ARBA" id="ARBA00023136"/>
    </source>
</evidence>
<dbReference type="GO" id="GO:0005886">
    <property type="term" value="C:plasma membrane"/>
    <property type="evidence" value="ECO:0007669"/>
    <property type="project" value="UniProtKB-SubCell"/>
</dbReference>
<sequence>MAKNKNKKEGLQLEKIEKYEKKGFFVIYGKMAHKRFGFLVNNRLKLFEELHAPLRKGDIPLNLGAYVSAMIMTTLIAGAVSLVVSIILVPLFLGPLINSIVSPNSKPDALFNLGLIIIISILSAVMTFIVFWLYPAFKAGERSRKINLALTNAVNTMATIAGTGVPPAVIFWSLVEFRRYGEVSRESEKILNDIENFGLDLVQALQRAANRSPSPLFSELLWKMIATIRTGGNLKEYLYLEGNRLMEIERMKTEAAIESIGLLAEAYVTALVVGPVFIIIMTTIMGIMGTPMSQVNLINNLVVYFGLPIGYALFIIAVDQVAPKR</sequence>
<gene>
    <name evidence="8" type="ORF">AMQ74_01137</name>
</gene>
<keyword evidence="2" id="KW-1003">Cell membrane</keyword>
<keyword evidence="8" id="KW-0969">Cilium</keyword>
<keyword evidence="3 6" id="KW-0812">Transmembrane</keyword>
<evidence type="ECO:0000256" key="4">
    <source>
        <dbReference type="ARBA" id="ARBA00022989"/>
    </source>
</evidence>
<dbReference type="EMBL" id="LNGD01000068">
    <property type="protein sequence ID" value="KYC51483.1"/>
    <property type="molecule type" value="Genomic_DNA"/>
</dbReference>
<dbReference type="InterPro" id="IPR018076">
    <property type="entry name" value="T2SS_GspF_dom"/>
</dbReference>
<keyword evidence="8" id="KW-0282">Flagellum</keyword>
<evidence type="ECO:0000256" key="3">
    <source>
        <dbReference type="ARBA" id="ARBA00022692"/>
    </source>
</evidence>
<keyword evidence="4 6" id="KW-1133">Transmembrane helix</keyword>
<dbReference type="PANTHER" id="PTHR35402:SF1">
    <property type="entry name" value="TYPE II SECRETION SYSTEM PROTEIN GSPF DOMAIN-CONTAINING PROTEIN"/>
    <property type="match status" value="1"/>
</dbReference>
<feature type="transmembrane region" description="Helical" evidence="6">
    <location>
        <begin position="301"/>
        <end position="322"/>
    </location>
</feature>
<reference evidence="8 9" key="1">
    <citation type="journal article" date="2016" name="ISME J.">
        <title>Chasing the elusive Euryarchaeota class WSA2: genomes reveal a uniquely fastidious methyl-reducing methanogen.</title>
        <authorList>
            <person name="Nobu M.K."/>
            <person name="Narihiro T."/>
            <person name="Kuroda K."/>
            <person name="Mei R."/>
            <person name="Liu W.T."/>
        </authorList>
    </citation>
    <scope>NUCLEOTIDE SEQUENCE [LARGE SCALE GENOMIC DNA]</scope>
    <source>
        <strain evidence="8">U1lsi0528_Bin089</strain>
    </source>
</reference>
<organism evidence="8 9">
    <name type="scientific">Candidatus Methanofastidiosum methylothiophilum</name>
    <dbReference type="NCBI Taxonomy" id="1705564"/>
    <lineage>
        <taxon>Archaea</taxon>
        <taxon>Methanobacteriati</taxon>
        <taxon>Methanobacteriota</taxon>
        <taxon>Stenosarchaea group</taxon>
        <taxon>Candidatus Methanofastidiosia</taxon>
        <taxon>Candidatus Methanofastidiosales</taxon>
        <taxon>Candidatus Methanofastidiosaceae</taxon>
        <taxon>Candidatus Methanofastidiosum</taxon>
    </lineage>
</organism>
<evidence type="ECO:0000313" key="9">
    <source>
        <dbReference type="Proteomes" id="UP000075578"/>
    </source>
</evidence>
<dbReference type="InterPro" id="IPR056569">
    <property type="entry name" value="ArlJ-like"/>
</dbReference>
<dbReference type="AlphaFoldDB" id="A0A150J2M4"/>
<protein>
    <submittedName>
        <fullName evidence="8">Flagellar assembly protein J</fullName>
    </submittedName>
</protein>
<keyword evidence="5 6" id="KW-0472">Membrane</keyword>
<evidence type="ECO:0000259" key="7">
    <source>
        <dbReference type="Pfam" id="PF00482"/>
    </source>
</evidence>
<feature type="transmembrane region" description="Helical" evidence="6">
    <location>
        <begin position="113"/>
        <end position="134"/>
    </location>
</feature>
<evidence type="ECO:0000313" key="8">
    <source>
        <dbReference type="EMBL" id="KYC51483.1"/>
    </source>
</evidence>
<dbReference type="Pfam" id="PF00482">
    <property type="entry name" value="T2SSF"/>
    <property type="match status" value="1"/>
</dbReference>
<evidence type="ECO:0000256" key="6">
    <source>
        <dbReference type="SAM" id="Phobius"/>
    </source>
</evidence>